<dbReference type="InterPro" id="IPR000515">
    <property type="entry name" value="MetI-like"/>
</dbReference>
<dbReference type="NCBIfam" id="TIGR01727">
    <property type="entry name" value="oligo_HPY"/>
    <property type="match status" value="1"/>
</dbReference>
<keyword evidence="5" id="KW-1003">Cell membrane</keyword>
<feature type="transmembrane region" description="Helical" evidence="11">
    <location>
        <begin position="218"/>
        <end position="238"/>
    </location>
</feature>
<sequence length="649" mass="68474">MTSSQSAAPQMTDLDATRASTWTDQLLRRPASLFCLAALALLAGTAIFAPLVAPYHPEAVDTLRRLQGPSIDHWLGTDSLGRDVLSRVIYGARVSLGAAVVSVTLAAVAGTSIGLLIGYLGGWWDSVAMRVVDALQSIPALVFAFAIIALVGKGIVPTTLAVAVIFAIAYIRIARGVMLRERQRRYVDAATAAGLPTPRIIFGEILPNMVGPLVVETAILLGSAQLIIAMLSFLGLGVDADAADWGSMLNDARIYQGVHPFLSIPSGLAITFSVLLFNVLGDDLRDILTGTQRPAAGRRAPQGAVALSAPAAADASCGVAKDEGSQTGGILDVSGLTIEFPVGNNGARVLDGVSFSLCAGETFGLVGESGSGKSQTALAILGLTPKPGMVTAGSVHFEGRNLATAGEHDLRRVRGKEIAMIFQDPMAAFSPVHTIGDQVIVPLQAHAKLSRAAARDRAADLLDRVGVPNARRRLDDYPHQFSGGMAQRAMIAMALTCEPKVLLADEPTTALDVTIQAQVLDLLHELQQEMEMAILLITHDLGVVAATCDRVGVMYSGQIVETGNMSDVFDTPRHPYTRALMEATPHSSSAFGGRLPTIDGRVPPPWNLPQGCRFHPRCRFAIKACTVAPVPLMDGSRCLRAGELLMAEV</sequence>
<dbReference type="InterPro" id="IPR035906">
    <property type="entry name" value="MetI-like_sf"/>
</dbReference>
<keyword evidence="10 11" id="KW-0472">Membrane</keyword>
<organism evidence="14 15">
    <name type="scientific">Neoaquamicrobium microcysteis</name>
    <dbReference type="NCBI Taxonomy" id="2682781"/>
    <lineage>
        <taxon>Bacteria</taxon>
        <taxon>Pseudomonadati</taxon>
        <taxon>Pseudomonadota</taxon>
        <taxon>Alphaproteobacteria</taxon>
        <taxon>Hyphomicrobiales</taxon>
        <taxon>Phyllobacteriaceae</taxon>
        <taxon>Neoaquamicrobium</taxon>
    </lineage>
</organism>
<dbReference type="PROSITE" id="PS50928">
    <property type="entry name" value="ABC_TM1"/>
    <property type="match status" value="1"/>
</dbReference>
<accession>A0A5D4H7Z6</accession>
<gene>
    <name evidence="14" type="ORF">FY036_01070</name>
</gene>
<dbReference type="CDD" id="cd03257">
    <property type="entry name" value="ABC_NikE_OppD_transporters"/>
    <property type="match status" value="1"/>
</dbReference>
<dbReference type="PANTHER" id="PTHR43297:SF2">
    <property type="entry name" value="DIPEPTIDE TRANSPORT ATP-BINDING PROTEIN DPPD"/>
    <property type="match status" value="1"/>
</dbReference>
<evidence type="ECO:0000313" key="15">
    <source>
        <dbReference type="Proteomes" id="UP000323258"/>
    </source>
</evidence>
<dbReference type="Pfam" id="PF00005">
    <property type="entry name" value="ABC_tran"/>
    <property type="match status" value="1"/>
</dbReference>
<dbReference type="InterPro" id="IPR003593">
    <property type="entry name" value="AAA+_ATPase"/>
</dbReference>
<dbReference type="Pfam" id="PF12911">
    <property type="entry name" value="OppC_N"/>
    <property type="match status" value="1"/>
</dbReference>
<dbReference type="FunFam" id="3.40.50.300:FF:000016">
    <property type="entry name" value="Oligopeptide ABC transporter ATP-binding component"/>
    <property type="match status" value="1"/>
</dbReference>
<keyword evidence="9 11" id="KW-1133">Transmembrane helix</keyword>
<dbReference type="GO" id="GO:0005524">
    <property type="term" value="F:ATP binding"/>
    <property type="evidence" value="ECO:0007669"/>
    <property type="project" value="UniProtKB-KW"/>
</dbReference>
<dbReference type="CDD" id="cd06261">
    <property type="entry name" value="TM_PBP2"/>
    <property type="match status" value="1"/>
</dbReference>
<dbReference type="GO" id="GO:0016887">
    <property type="term" value="F:ATP hydrolysis activity"/>
    <property type="evidence" value="ECO:0007669"/>
    <property type="project" value="InterPro"/>
</dbReference>
<dbReference type="Pfam" id="PF08352">
    <property type="entry name" value="oligo_HPY"/>
    <property type="match status" value="1"/>
</dbReference>
<comment type="caution">
    <text evidence="14">The sequence shown here is derived from an EMBL/GenBank/DDBJ whole genome shotgun (WGS) entry which is preliminary data.</text>
</comment>
<dbReference type="GO" id="GO:0015833">
    <property type="term" value="P:peptide transport"/>
    <property type="evidence" value="ECO:0007669"/>
    <property type="project" value="InterPro"/>
</dbReference>
<evidence type="ECO:0000256" key="11">
    <source>
        <dbReference type="RuleBase" id="RU363032"/>
    </source>
</evidence>
<keyword evidence="4 11" id="KW-0813">Transport</keyword>
<evidence type="ECO:0000256" key="6">
    <source>
        <dbReference type="ARBA" id="ARBA00022692"/>
    </source>
</evidence>
<dbReference type="InterPro" id="IPR027417">
    <property type="entry name" value="P-loop_NTPase"/>
</dbReference>
<dbReference type="Pfam" id="PF00528">
    <property type="entry name" value="BPD_transp_1"/>
    <property type="match status" value="1"/>
</dbReference>
<dbReference type="SUPFAM" id="SSF52540">
    <property type="entry name" value="P-loop containing nucleoside triphosphate hydrolases"/>
    <property type="match status" value="1"/>
</dbReference>
<keyword evidence="6 11" id="KW-0812">Transmembrane</keyword>
<dbReference type="InterPro" id="IPR050388">
    <property type="entry name" value="ABC_Ni/Peptide_Import"/>
</dbReference>
<feature type="transmembrane region" description="Helical" evidence="11">
    <location>
        <begin position="140"/>
        <end position="173"/>
    </location>
</feature>
<protein>
    <submittedName>
        <fullName evidence="14">Dipeptide/oligopeptide/nickel ABC transporter permease/ATP-binding protein</fullName>
    </submittedName>
</protein>
<name>A0A5D4H7Z6_9HYPH</name>
<evidence type="ECO:0000259" key="12">
    <source>
        <dbReference type="PROSITE" id="PS50893"/>
    </source>
</evidence>
<evidence type="ECO:0000256" key="8">
    <source>
        <dbReference type="ARBA" id="ARBA00022840"/>
    </source>
</evidence>
<dbReference type="SUPFAM" id="SSF161098">
    <property type="entry name" value="MetI-like"/>
    <property type="match status" value="1"/>
</dbReference>
<feature type="transmembrane region" description="Helical" evidence="11">
    <location>
        <begin position="96"/>
        <end position="120"/>
    </location>
</feature>
<keyword evidence="8 14" id="KW-0067">ATP-binding</keyword>
<comment type="subcellular location">
    <subcellularLocation>
        <location evidence="1">Cell inner membrane</location>
        <topology evidence="1">Peripheral membrane protein</topology>
    </subcellularLocation>
    <subcellularLocation>
        <location evidence="2 11">Cell membrane</location>
        <topology evidence="2 11">Multi-pass membrane protein</topology>
    </subcellularLocation>
</comment>
<evidence type="ECO:0000256" key="9">
    <source>
        <dbReference type="ARBA" id="ARBA00022989"/>
    </source>
</evidence>
<dbReference type="GO" id="GO:0055085">
    <property type="term" value="P:transmembrane transport"/>
    <property type="evidence" value="ECO:0007669"/>
    <property type="project" value="InterPro"/>
</dbReference>
<dbReference type="Proteomes" id="UP000323258">
    <property type="component" value="Unassembled WGS sequence"/>
</dbReference>
<keyword evidence="15" id="KW-1185">Reference proteome</keyword>
<reference evidence="14 15" key="1">
    <citation type="submission" date="2019-08" db="EMBL/GenBank/DDBJ databases">
        <authorList>
            <person name="Seo Y.L."/>
        </authorList>
    </citation>
    <scope>NUCLEOTIDE SEQUENCE [LARGE SCALE GENOMIC DNA]</scope>
    <source>
        <strain evidence="14 15">MaA-C15</strain>
    </source>
</reference>
<dbReference type="PROSITE" id="PS50893">
    <property type="entry name" value="ABC_TRANSPORTER_2"/>
    <property type="match status" value="1"/>
</dbReference>
<feature type="domain" description="ABC transporter" evidence="12">
    <location>
        <begin position="331"/>
        <end position="581"/>
    </location>
</feature>
<evidence type="ECO:0000259" key="13">
    <source>
        <dbReference type="PROSITE" id="PS50928"/>
    </source>
</evidence>
<dbReference type="Gene3D" id="3.40.50.300">
    <property type="entry name" value="P-loop containing nucleotide triphosphate hydrolases"/>
    <property type="match status" value="1"/>
</dbReference>
<feature type="domain" description="ABC transmembrane type-1" evidence="13">
    <location>
        <begin position="92"/>
        <end position="281"/>
    </location>
</feature>
<evidence type="ECO:0000256" key="3">
    <source>
        <dbReference type="ARBA" id="ARBA00005417"/>
    </source>
</evidence>
<comment type="similarity">
    <text evidence="3">Belongs to the ABC transporter superfamily.</text>
</comment>
<proteinExistence type="inferred from homology"/>
<evidence type="ECO:0000256" key="1">
    <source>
        <dbReference type="ARBA" id="ARBA00004417"/>
    </source>
</evidence>
<dbReference type="GO" id="GO:0005886">
    <property type="term" value="C:plasma membrane"/>
    <property type="evidence" value="ECO:0007669"/>
    <property type="project" value="UniProtKB-SubCell"/>
</dbReference>
<comment type="similarity">
    <text evidence="11">Belongs to the binding-protein-dependent transport system permease family.</text>
</comment>
<evidence type="ECO:0000256" key="2">
    <source>
        <dbReference type="ARBA" id="ARBA00004651"/>
    </source>
</evidence>
<dbReference type="PANTHER" id="PTHR43297">
    <property type="entry name" value="OLIGOPEPTIDE TRANSPORT ATP-BINDING PROTEIN APPD"/>
    <property type="match status" value="1"/>
</dbReference>
<dbReference type="InterPro" id="IPR025966">
    <property type="entry name" value="OppC_N"/>
</dbReference>
<dbReference type="InterPro" id="IPR017871">
    <property type="entry name" value="ABC_transporter-like_CS"/>
</dbReference>
<evidence type="ECO:0000256" key="10">
    <source>
        <dbReference type="ARBA" id="ARBA00023136"/>
    </source>
</evidence>
<dbReference type="InterPro" id="IPR003439">
    <property type="entry name" value="ABC_transporter-like_ATP-bd"/>
</dbReference>
<evidence type="ECO:0000256" key="5">
    <source>
        <dbReference type="ARBA" id="ARBA00022475"/>
    </source>
</evidence>
<dbReference type="AlphaFoldDB" id="A0A5D4H7Z6"/>
<dbReference type="SMART" id="SM00382">
    <property type="entry name" value="AAA"/>
    <property type="match status" value="1"/>
</dbReference>
<evidence type="ECO:0000256" key="7">
    <source>
        <dbReference type="ARBA" id="ARBA00022741"/>
    </source>
</evidence>
<evidence type="ECO:0000313" key="14">
    <source>
        <dbReference type="EMBL" id="TYR36383.1"/>
    </source>
</evidence>
<dbReference type="Gene3D" id="1.10.3720.10">
    <property type="entry name" value="MetI-like"/>
    <property type="match status" value="1"/>
</dbReference>
<evidence type="ECO:0000256" key="4">
    <source>
        <dbReference type="ARBA" id="ARBA00022448"/>
    </source>
</evidence>
<reference evidence="14 15" key="2">
    <citation type="submission" date="2019-09" db="EMBL/GenBank/DDBJ databases">
        <title>Mesorhizobium sp. MaA-C15 isolated from Microcystis aeruginosa.</title>
        <authorList>
            <person name="Jeong S.E."/>
            <person name="Jin H.M."/>
            <person name="Jeon C.O."/>
        </authorList>
    </citation>
    <scope>NUCLEOTIDE SEQUENCE [LARGE SCALE GENOMIC DNA]</scope>
    <source>
        <strain evidence="14 15">MaA-C15</strain>
    </source>
</reference>
<feature type="transmembrane region" description="Helical" evidence="11">
    <location>
        <begin position="258"/>
        <end position="280"/>
    </location>
</feature>
<feature type="transmembrane region" description="Helical" evidence="11">
    <location>
        <begin position="31"/>
        <end position="55"/>
    </location>
</feature>
<keyword evidence="7" id="KW-0547">Nucleotide-binding</keyword>
<dbReference type="InterPro" id="IPR013563">
    <property type="entry name" value="Oligopep_ABC_C"/>
</dbReference>
<dbReference type="EMBL" id="VSZS01000047">
    <property type="protein sequence ID" value="TYR36383.1"/>
    <property type="molecule type" value="Genomic_DNA"/>
</dbReference>
<dbReference type="PROSITE" id="PS00211">
    <property type="entry name" value="ABC_TRANSPORTER_1"/>
    <property type="match status" value="1"/>
</dbReference>